<keyword evidence="2" id="KW-1185">Reference proteome</keyword>
<name>J9E206_9PROT</name>
<gene>
    <name evidence="1" type="ORF">IMCC14465_03230</name>
</gene>
<accession>J9E206</accession>
<comment type="caution">
    <text evidence="1">The sequence shown here is derived from an EMBL/GenBank/DDBJ whole genome shotgun (WGS) entry which is preliminary data.</text>
</comment>
<evidence type="ECO:0000313" key="1">
    <source>
        <dbReference type="EMBL" id="EJW21929.1"/>
    </source>
</evidence>
<dbReference type="EMBL" id="ALYF01000002">
    <property type="protein sequence ID" value="EJW21929.1"/>
    <property type="molecule type" value="Genomic_DNA"/>
</dbReference>
<sequence length="40" mass="4717">MCLSGHMCWKIKKQKTNKKAGICDFYFYKGGFNSLHIFLE</sequence>
<evidence type="ECO:0000313" key="2">
    <source>
        <dbReference type="Proteomes" id="UP000004836"/>
    </source>
</evidence>
<protein>
    <submittedName>
        <fullName evidence="1">Uncharacterized protein</fullName>
    </submittedName>
</protein>
<reference evidence="1 2" key="1">
    <citation type="journal article" date="2012" name="J. Bacteriol.">
        <title>Genome Sequence of Strain IMCC14465, Isolated from the East Sea, Belonging to the PS1 Clade of Alphaproteobacteria.</title>
        <authorList>
            <person name="Yang S.J."/>
            <person name="Kang I."/>
            <person name="Cho J.C."/>
        </authorList>
    </citation>
    <scope>NUCLEOTIDE SEQUENCE [LARGE SCALE GENOMIC DNA]</scope>
    <source>
        <strain evidence="1 2">IMCC14465</strain>
    </source>
</reference>
<proteinExistence type="predicted"/>
<dbReference type="Proteomes" id="UP000004836">
    <property type="component" value="Unassembled WGS sequence"/>
</dbReference>
<organism evidence="1 2">
    <name type="scientific">alpha proteobacterium IMCC14465</name>
    <dbReference type="NCBI Taxonomy" id="1220535"/>
    <lineage>
        <taxon>Bacteria</taxon>
        <taxon>Pseudomonadati</taxon>
        <taxon>Pseudomonadota</taxon>
        <taxon>Alphaproteobacteria</taxon>
        <taxon>PS1 clade</taxon>
    </lineage>
</organism>
<dbReference type="STRING" id="1220535.IMCC14465_03230"/>
<dbReference type="AlphaFoldDB" id="J9E206"/>